<gene>
    <name evidence="1" type="ORF">PAXRUDRAFT_151725</name>
</gene>
<accession>A0A0D0DRQ8</accession>
<sequence>MSGLHAIRAFHFYGSLKGHFQSLCEICFQIQNKDELEYASSWVNSCLILHNIIIQSEEELGLSTSMGEFTKWYKRIQEERAHEPQDLDGDRNVDEQ</sequence>
<organism evidence="1 2">
    <name type="scientific">Paxillus rubicundulus Ve08.2h10</name>
    <dbReference type="NCBI Taxonomy" id="930991"/>
    <lineage>
        <taxon>Eukaryota</taxon>
        <taxon>Fungi</taxon>
        <taxon>Dikarya</taxon>
        <taxon>Basidiomycota</taxon>
        <taxon>Agaricomycotina</taxon>
        <taxon>Agaricomycetes</taxon>
        <taxon>Agaricomycetidae</taxon>
        <taxon>Boletales</taxon>
        <taxon>Paxilineae</taxon>
        <taxon>Paxillaceae</taxon>
        <taxon>Paxillus</taxon>
    </lineage>
</organism>
<evidence type="ECO:0000313" key="1">
    <source>
        <dbReference type="EMBL" id="KIK90531.1"/>
    </source>
</evidence>
<proteinExistence type="predicted"/>
<name>A0A0D0DRQ8_9AGAM</name>
<protein>
    <submittedName>
        <fullName evidence="1">Unplaced genomic scaffold scaffold_684, whole genome shotgun sequence</fullName>
    </submittedName>
</protein>
<dbReference type="OrthoDB" id="2619330at2759"/>
<dbReference type="AlphaFoldDB" id="A0A0D0DRQ8"/>
<dbReference type="EMBL" id="KN825506">
    <property type="protein sequence ID" value="KIK90531.1"/>
    <property type="molecule type" value="Genomic_DNA"/>
</dbReference>
<reference evidence="2" key="2">
    <citation type="submission" date="2015-01" db="EMBL/GenBank/DDBJ databases">
        <title>Evolutionary Origins and Diversification of the Mycorrhizal Mutualists.</title>
        <authorList>
            <consortium name="DOE Joint Genome Institute"/>
            <consortium name="Mycorrhizal Genomics Consortium"/>
            <person name="Kohler A."/>
            <person name="Kuo A."/>
            <person name="Nagy L.G."/>
            <person name="Floudas D."/>
            <person name="Copeland A."/>
            <person name="Barry K.W."/>
            <person name="Cichocki N."/>
            <person name="Veneault-Fourrey C."/>
            <person name="LaButti K."/>
            <person name="Lindquist E.A."/>
            <person name="Lipzen A."/>
            <person name="Lundell T."/>
            <person name="Morin E."/>
            <person name="Murat C."/>
            <person name="Riley R."/>
            <person name="Ohm R."/>
            <person name="Sun H."/>
            <person name="Tunlid A."/>
            <person name="Henrissat B."/>
            <person name="Grigoriev I.V."/>
            <person name="Hibbett D.S."/>
            <person name="Martin F."/>
        </authorList>
    </citation>
    <scope>NUCLEOTIDE SEQUENCE [LARGE SCALE GENOMIC DNA]</scope>
    <source>
        <strain evidence="2">Ve08.2h10</strain>
    </source>
</reference>
<dbReference type="Proteomes" id="UP000054538">
    <property type="component" value="Unassembled WGS sequence"/>
</dbReference>
<dbReference type="HOGENOM" id="CLU_2360371_0_0_1"/>
<keyword evidence="2" id="KW-1185">Reference proteome</keyword>
<dbReference type="InParanoid" id="A0A0D0DRQ8"/>
<evidence type="ECO:0000313" key="2">
    <source>
        <dbReference type="Proteomes" id="UP000054538"/>
    </source>
</evidence>
<reference evidence="1 2" key="1">
    <citation type="submission" date="2014-04" db="EMBL/GenBank/DDBJ databases">
        <authorList>
            <consortium name="DOE Joint Genome Institute"/>
            <person name="Kuo A."/>
            <person name="Kohler A."/>
            <person name="Jargeat P."/>
            <person name="Nagy L.G."/>
            <person name="Floudas D."/>
            <person name="Copeland A."/>
            <person name="Barry K.W."/>
            <person name="Cichocki N."/>
            <person name="Veneault-Fourrey C."/>
            <person name="LaButti K."/>
            <person name="Lindquist E.A."/>
            <person name="Lipzen A."/>
            <person name="Lundell T."/>
            <person name="Morin E."/>
            <person name="Murat C."/>
            <person name="Sun H."/>
            <person name="Tunlid A."/>
            <person name="Henrissat B."/>
            <person name="Grigoriev I.V."/>
            <person name="Hibbett D.S."/>
            <person name="Martin F."/>
            <person name="Nordberg H.P."/>
            <person name="Cantor M.N."/>
            <person name="Hua S.X."/>
        </authorList>
    </citation>
    <scope>NUCLEOTIDE SEQUENCE [LARGE SCALE GENOMIC DNA]</scope>
    <source>
        <strain evidence="1 2">Ve08.2h10</strain>
    </source>
</reference>